<reference evidence="4" key="1">
    <citation type="journal article" date="2012" name="Nature">
        <title>The oyster genome reveals stress adaptation and complexity of shell formation.</title>
        <authorList>
            <person name="Zhang G."/>
            <person name="Fang X."/>
            <person name="Guo X."/>
            <person name="Li L."/>
            <person name="Luo R."/>
            <person name="Xu F."/>
            <person name="Yang P."/>
            <person name="Zhang L."/>
            <person name="Wang X."/>
            <person name="Qi H."/>
            <person name="Xiong Z."/>
            <person name="Que H."/>
            <person name="Xie Y."/>
            <person name="Holland P.W."/>
            <person name="Paps J."/>
            <person name="Zhu Y."/>
            <person name="Wu F."/>
            <person name="Chen Y."/>
            <person name="Wang J."/>
            <person name="Peng C."/>
            <person name="Meng J."/>
            <person name="Yang L."/>
            <person name="Liu J."/>
            <person name="Wen B."/>
            <person name="Zhang N."/>
            <person name="Huang Z."/>
            <person name="Zhu Q."/>
            <person name="Feng Y."/>
            <person name="Mount A."/>
            <person name="Hedgecock D."/>
            <person name="Xu Z."/>
            <person name="Liu Y."/>
            <person name="Domazet-Loso T."/>
            <person name="Du Y."/>
            <person name="Sun X."/>
            <person name="Zhang S."/>
            <person name="Liu B."/>
            <person name="Cheng P."/>
            <person name="Jiang X."/>
            <person name="Li J."/>
            <person name="Fan D."/>
            <person name="Wang W."/>
            <person name="Fu W."/>
            <person name="Wang T."/>
            <person name="Wang B."/>
            <person name="Zhang J."/>
            <person name="Peng Z."/>
            <person name="Li Y."/>
            <person name="Li N."/>
            <person name="Wang J."/>
            <person name="Chen M."/>
            <person name="He Y."/>
            <person name="Tan F."/>
            <person name="Song X."/>
            <person name="Zheng Q."/>
            <person name="Huang R."/>
            <person name="Yang H."/>
            <person name="Du X."/>
            <person name="Chen L."/>
            <person name="Yang M."/>
            <person name="Gaffney P.M."/>
            <person name="Wang S."/>
            <person name="Luo L."/>
            <person name="She Z."/>
            <person name="Ming Y."/>
            <person name="Huang W."/>
            <person name="Zhang S."/>
            <person name="Huang B."/>
            <person name="Zhang Y."/>
            <person name="Qu T."/>
            <person name="Ni P."/>
            <person name="Miao G."/>
            <person name="Wang J."/>
            <person name="Wang Q."/>
            <person name="Steinberg C.E."/>
            <person name="Wang H."/>
            <person name="Li N."/>
            <person name="Qian L."/>
            <person name="Zhang G."/>
            <person name="Li Y."/>
            <person name="Yang H."/>
            <person name="Liu X."/>
            <person name="Wang J."/>
            <person name="Yin Y."/>
            <person name="Wang J."/>
        </authorList>
    </citation>
    <scope>NUCLEOTIDE SEQUENCE [LARGE SCALE GENOMIC DNA]</scope>
    <source>
        <strain evidence="4">05x7-T-G4-1.051#20</strain>
    </source>
</reference>
<organism evidence="4">
    <name type="scientific">Magallana gigas</name>
    <name type="common">Pacific oyster</name>
    <name type="synonym">Crassostrea gigas</name>
    <dbReference type="NCBI Taxonomy" id="29159"/>
    <lineage>
        <taxon>Eukaryota</taxon>
        <taxon>Metazoa</taxon>
        <taxon>Spiralia</taxon>
        <taxon>Lophotrochozoa</taxon>
        <taxon>Mollusca</taxon>
        <taxon>Bivalvia</taxon>
        <taxon>Autobranchia</taxon>
        <taxon>Pteriomorphia</taxon>
        <taxon>Ostreida</taxon>
        <taxon>Ostreoidea</taxon>
        <taxon>Ostreidae</taxon>
        <taxon>Magallana</taxon>
    </lineage>
</organism>
<evidence type="ECO:0000259" key="3">
    <source>
        <dbReference type="Pfam" id="PF26022"/>
    </source>
</evidence>
<dbReference type="AlphaFoldDB" id="K1Q6V7"/>
<feature type="region of interest" description="Disordered" evidence="2">
    <location>
        <begin position="181"/>
        <end position="200"/>
    </location>
</feature>
<evidence type="ECO:0000313" key="4">
    <source>
        <dbReference type="EMBL" id="EKC29628.1"/>
    </source>
</evidence>
<protein>
    <submittedName>
        <fullName evidence="4">Liprin-beta-2</fullName>
    </submittedName>
</protein>
<dbReference type="InterPro" id="IPR029515">
    <property type="entry name" value="Liprin"/>
</dbReference>
<sequence>MAKNAKEASDFLSEALLQLDNVLSATRVHSFSGSRETGHVRSRSLPSAVPKVVSLLSDLHTVLQKCDDKEALKQTIPRDVMTGVQHWLIPSPDDYRSSKETNSLSEDSDLELQSTMDFRWRSEDTTRDSGCTIQRLEKDKQSLTLQVSVLSDQVEAQSEKIRELEYYNNERRLRLQAAEEMLESPPNSVTTRDGVNYNGK</sequence>
<feature type="compositionally biased region" description="Polar residues" evidence="2">
    <location>
        <begin position="185"/>
        <end position="200"/>
    </location>
</feature>
<dbReference type="Pfam" id="PF26022">
    <property type="entry name" value="CC_Liprin_beta"/>
    <property type="match status" value="1"/>
</dbReference>
<dbReference type="EMBL" id="JH819194">
    <property type="protein sequence ID" value="EKC29628.1"/>
    <property type="molecule type" value="Genomic_DNA"/>
</dbReference>
<dbReference type="PANTHER" id="PTHR12587:SF14">
    <property type="entry name" value="AT31531P"/>
    <property type="match status" value="1"/>
</dbReference>
<accession>K1Q6V7</accession>
<evidence type="ECO:0000256" key="2">
    <source>
        <dbReference type="SAM" id="MobiDB-lite"/>
    </source>
</evidence>
<dbReference type="InterPro" id="IPR058914">
    <property type="entry name" value="LIPB1/2_CC"/>
</dbReference>
<dbReference type="PANTHER" id="PTHR12587">
    <property type="entry name" value="LAR INTERACTING PROTEIN LIP -RELATED PROTEIN"/>
    <property type="match status" value="1"/>
</dbReference>
<dbReference type="InParanoid" id="K1Q6V7"/>
<keyword evidence="1" id="KW-0677">Repeat</keyword>
<feature type="domain" description="Liprin-beta-1/2 coiled-coil" evidence="3">
    <location>
        <begin position="133"/>
        <end position="184"/>
    </location>
</feature>
<proteinExistence type="predicted"/>
<dbReference type="HOGENOM" id="CLU_1367402_0_0_1"/>
<dbReference type="GO" id="GO:0048786">
    <property type="term" value="C:presynaptic active zone"/>
    <property type="evidence" value="ECO:0007669"/>
    <property type="project" value="TreeGrafter"/>
</dbReference>
<gene>
    <name evidence="4" type="ORF">CGI_10027417</name>
</gene>
<name>K1Q6V7_MAGGI</name>
<evidence type="ECO:0000256" key="1">
    <source>
        <dbReference type="ARBA" id="ARBA00022737"/>
    </source>
</evidence>
<dbReference type="GO" id="GO:0007528">
    <property type="term" value="P:neuromuscular junction development"/>
    <property type="evidence" value="ECO:0007669"/>
    <property type="project" value="TreeGrafter"/>
</dbReference>